<dbReference type="EMBL" id="BAAARW010000006">
    <property type="protein sequence ID" value="GAA2411695.1"/>
    <property type="molecule type" value="Genomic_DNA"/>
</dbReference>
<comment type="caution">
    <text evidence="2">The sequence shown here is derived from an EMBL/GenBank/DDBJ whole genome shotgun (WGS) entry which is preliminary data.</text>
</comment>
<gene>
    <name evidence="2" type="ORF">GCM10010191_21310</name>
</gene>
<proteinExistence type="predicted"/>
<protein>
    <submittedName>
        <fullName evidence="2">Uncharacterized protein</fullName>
    </submittedName>
</protein>
<name>A0ABP5VWU5_9ACTN</name>
<dbReference type="Pfam" id="PF19545">
    <property type="entry name" value="DUF6069"/>
    <property type="match status" value="1"/>
</dbReference>
<evidence type="ECO:0000256" key="1">
    <source>
        <dbReference type="SAM" id="Phobius"/>
    </source>
</evidence>
<feature type="transmembrane region" description="Helical" evidence="1">
    <location>
        <begin position="31"/>
        <end position="52"/>
    </location>
</feature>
<keyword evidence="1" id="KW-0812">Transmembrane</keyword>
<feature type="transmembrane region" description="Helical" evidence="1">
    <location>
        <begin position="64"/>
        <end position="81"/>
    </location>
</feature>
<sequence>MAGATAAALALWALADSIIGSGLTVRHGEQIGPGAVAVASLFAGLSGWALLAVLERVLSRPRRVWTFTALVVLALSLPGALGADGAAGTAALVGMHLIVAAVLVPGMARSPRVPMTNRNN</sequence>
<feature type="transmembrane region" description="Helical" evidence="1">
    <location>
        <begin position="87"/>
        <end position="108"/>
    </location>
</feature>
<organism evidence="2 3">
    <name type="scientific">Actinomadura vinacea</name>
    <dbReference type="NCBI Taxonomy" id="115336"/>
    <lineage>
        <taxon>Bacteria</taxon>
        <taxon>Bacillati</taxon>
        <taxon>Actinomycetota</taxon>
        <taxon>Actinomycetes</taxon>
        <taxon>Streptosporangiales</taxon>
        <taxon>Thermomonosporaceae</taxon>
        <taxon>Actinomadura</taxon>
    </lineage>
</organism>
<reference evidence="3" key="1">
    <citation type="journal article" date="2019" name="Int. J. Syst. Evol. Microbiol.">
        <title>The Global Catalogue of Microorganisms (GCM) 10K type strain sequencing project: providing services to taxonomists for standard genome sequencing and annotation.</title>
        <authorList>
            <consortium name="The Broad Institute Genomics Platform"/>
            <consortium name="The Broad Institute Genome Sequencing Center for Infectious Disease"/>
            <person name="Wu L."/>
            <person name="Ma J."/>
        </authorList>
    </citation>
    <scope>NUCLEOTIDE SEQUENCE [LARGE SCALE GENOMIC DNA]</scope>
    <source>
        <strain evidence="3">JCM 3325</strain>
    </source>
</reference>
<evidence type="ECO:0000313" key="2">
    <source>
        <dbReference type="EMBL" id="GAA2411695.1"/>
    </source>
</evidence>
<keyword evidence="1" id="KW-0472">Membrane</keyword>
<accession>A0ABP5VWU5</accession>
<evidence type="ECO:0000313" key="3">
    <source>
        <dbReference type="Proteomes" id="UP001501231"/>
    </source>
</evidence>
<keyword evidence="1" id="KW-1133">Transmembrane helix</keyword>
<dbReference type="Proteomes" id="UP001501231">
    <property type="component" value="Unassembled WGS sequence"/>
</dbReference>
<dbReference type="InterPro" id="IPR045713">
    <property type="entry name" value="DUF6069"/>
</dbReference>
<keyword evidence="3" id="KW-1185">Reference proteome</keyword>